<dbReference type="FunFam" id="2.60.40.420:FF:000045">
    <property type="entry name" value="Laccase 2"/>
    <property type="match status" value="1"/>
</dbReference>
<comment type="similarity">
    <text evidence="1">Belongs to the multicopper oxidase family.</text>
</comment>
<sequence length="624" mass="69598">MGCIKTTIILAVLALSTSLLGAQAQLLSVRQQPGQSSPIQCQYRDGWESCHNATSRDCWVRKYHSRGRHEWVEQLDILTDYEDKYPPGVTREYWLEIGPNPQVMPDGHSKKDGHYFNGTYPGPLIEACWGDDLVIHVTNKGQTNGTTVHWHGLRQLNTNQMDGVNGVTQCPIAPGDTFTYKFRAEQYGHTWYHSHYSMQYADGVVAPLVIHGPSSHHWDVDLGPVLMTDWIHDTAFNGFATMEIPGTAFWVDSILINGHGHFNCSGTTSGCAGSYWETSFTPGMKHRMQLVNTGFNYPIIFSIDEHNITIVANDLVAIEPVTVPSLTISPGQRYTIVVEAKHHPAQDANYWIRTGIECGGWNAAITDNRTAIVRYLGADENKLPTVNRPMPFSKTCLDVDYNLLRPKVPWKVDEHPMSVLNYTATKQTNASTSVGPPHYKHWTLGTHPMWLDFMKPTILSPVSSLDNVNYTATQGKFPPTKDLNDGFIYLIIDANPLLPSNHPLHLHGSDFAVLAQETTKYDPATSPSKFKFDNPPRRDTVMLPHTGFVALAFRPNNPGAWLLHCHIASHASSGLAAQILIRPDGERGWDRHHYRGGLDEVKDGCKAWADSSLSKTFVQDDSGV</sequence>
<dbReference type="PANTHER" id="PTHR11709">
    <property type="entry name" value="MULTI-COPPER OXIDASE"/>
    <property type="match status" value="1"/>
</dbReference>
<dbReference type="InterPro" id="IPR011707">
    <property type="entry name" value="Cu-oxidase-like_N"/>
</dbReference>
<reference evidence="9" key="2">
    <citation type="submission" date="2023-06" db="EMBL/GenBank/DDBJ databases">
        <authorList>
            <consortium name="Lawrence Berkeley National Laboratory"/>
            <person name="Haridas S."/>
            <person name="Hensen N."/>
            <person name="Bonometti L."/>
            <person name="Westerberg I."/>
            <person name="Brannstrom I.O."/>
            <person name="Guillou S."/>
            <person name="Cros-Aarteil S."/>
            <person name="Calhoun S."/>
            <person name="Kuo A."/>
            <person name="Mondo S."/>
            <person name="Pangilinan J."/>
            <person name="Riley R."/>
            <person name="LaButti K."/>
            <person name="Andreopoulos B."/>
            <person name="Lipzen A."/>
            <person name="Chen C."/>
            <person name="Yanf M."/>
            <person name="Daum C."/>
            <person name="Ng V."/>
            <person name="Clum A."/>
            <person name="Steindorff A."/>
            <person name="Ohm R."/>
            <person name="Martin F."/>
            <person name="Silar P."/>
            <person name="Natvig D."/>
            <person name="Lalanne C."/>
            <person name="Gautier V."/>
            <person name="Ament-velasquez S.L."/>
            <person name="Kruys A."/>
            <person name="Hutchinson M.I."/>
            <person name="Powell A.J."/>
            <person name="Barry K."/>
            <person name="Miller A.N."/>
            <person name="Grigoriev I.V."/>
            <person name="Debuchy R."/>
            <person name="Gladieux P."/>
            <person name="Thoren M.H."/>
            <person name="Johannesson H."/>
        </authorList>
    </citation>
    <scope>NUCLEOTIDE SEQUENCE</scope>
    <source>
        <strain evidence="9">CBS 232.78</strain>
    </source>
</reference>
<dbReference type="Pfam" id="PF07731">
    <property type="entry name" value="Cu-oxidase_2"/>
    <property type="match status" value="1"/>
</dbReference>
<dbReference type="Pfam" id="PF07732">
    <property type="entry name" value="Cu-oxidase_3"/>
    <property type="match status" value="1"/>
</dbReference>
<dbReference type="Pfam" id="PF00394">
    <property type="entry name" value="Cu-oxidase"/>
    <property type="match status" value="1"/>
</dbReference>
<keyword evidence="5" id="KW-0732">Signal</keyword>
<protein>
    <submittedName>
        <fullName evidence="9">Multicopper like protein</fullName>
    </submittedName>
</protein>
<evidence type="ECO:0000256" key="1">
    <source>
        <dbReference type="ARBA" id="ARBA00010609"/>
    </source>
</evidence>
<dbReference type="AlphaFoldDB" id="A0AAE0TVJ3"/>
<keyword evidence="2" id="KW-0479">Metal-binding</keyword>
<gene>
    <name evidence="9" type="ORF">B0H63DRAFT_545615</name>
</gene>
<evidence type="ECO:0000256" key="5">
    <source>
        <dbReference type="SAM" id="SignalP"/>
    </source>
</evidence>
<dbReference type="InterPro" id="IPR045087">
    <property type="entry name" value="Cu-oxidase_fam"/>
</dbReference>
<dbReference type="GO" id="GO:0016491">
    <property type="term" value="F:oxidoreductase activity"/>
    <property type="evidence" value="ECO:0007669"/>
    <property type="project" value="UniProtKB-KW"/>
</dbReference>
<comment type="caution">
    <text evidence="9">The sequence shown here is derived from an EMBL/GenBank/DDBJ whole genome shotgun (WGS) entry which is preliminary data.</text>
</comment>
<dbReference type="Proteomes" id="UP001285441">
    <property type="component" value="Unassembled WGS sequence"/>
</dbReference>
<evidence type="ECO:0000259" key="8">
    <source>
        <dbReference type="Pfam" id="PF07732"/>
    </source>
</evidence>
<dbReference type="EMBL" id="JAULSW010000005">
    <property type="protein sequence ID" value="KAK3381174.1"/>
    <property type="molecule type" value="Genomic_DNA"/>
</dbReference>
<evidence type="ECO:0000256" key="3">
    <source>
        <dbReference type="ARBA" id="ARBA00023002"/>
    </source>
</evidence>
<feature type="domain" description="Plastocyanin-like" evidence="7">
    <location>
        <begin position="485"/>
        <end position="584"/>
    </location>
</feature>
<dbReference type="InterPro" id="IPR033138">
    <property type="entry name" value="Cu_oxidase_CS"/>
</dbReference>
<name>A0AAE0TVJ3_9PEZI</name>
<dbReference type="InterPro" id="IPR002355">
    <property type="entry name" value="Cu_oxidase_Cu_BS"/>
</dbReference>
<evidence type="ECO:0000313" key="9">
    <source>
        <dbReference type="EMBL" id="KAK3381174.1"/>
    </source>
</evidence>
<feature type="domain" description="Plastocyanin-like" evidence="8">
    <location>
        <begin position="102"/>
        <end position="214"/>
    </location>
</feature>
<keyword evidence="10" id="KW-1185">Reference proteome</keyword>
<dbReference type="InterPro" id="IPR011706">
    <property type="entry name" value="Cu-oxidase_C"/>
</dbReference>
<dbReference type="PROSITE" id="PS00080">
    <property type="entry name" value="MULTICOPPER_OXIDASE2"/>
    <property type="match status" value="1"/>
</dbReference>
<dbReference type="CDD" id="cd13880">
    <property type="entry name" value="CuRO_2_MaLCC_like"/>
    <property type="match status" value="1"/>
</dbReference>
<keyword evidence="3" id="KW-0560">Oxidoreductase</keyword>
<accession>A0AAE0TVJ3</accession>
<dbReference type="PANTHER" id="PTHR11709:SF71">
    <property type="entry name" value="OXIDOREDUCTASE TPCJ"/>
    <property type="match status" value="1"/>
</dbReference>
<evidence type="ECO:0000256" key="2">
    <source>
        <dbReference type="ARBA" id="ARBA00022723"/>
    </source>
</evidence>
<proteinExistence type="inferred from homology"/>
<dbReference type="CDD" id="cd13854">
    <property type="entry name" value="CuRO_1_MaLCC_like"/>
    <property type="match status" value="1"/>
</dbReference>
<dbReference type="SUPFAM" id="SSF49503">
    <property type="entry name" value="Cupredoxins"/>
    <property type="match status" value="3"/>
</dbReference>
<evidence type="ECO:0000259" key="7">
    <source>
        <dbReference type="Pfam" id="PF07731"/>
    </source>
</evidence>
<feature type="chain" id="PRO_5042052663" evidence="5">
    <location>
        <begin position="25"/>
        <end position="624"/>
    </location>
</feature>
<organism evidence="9 10">
    <name type="scientific">Podospora didyma</name>
    <dbReference type="NCBI Taxonomy" id="330526"/>
    <lineage>
        <taxon>Eukaryota</taxon>
        <taxon>Fungi</taxon>
        <taxon>Dikarya</taxon>
        <taxon>Ascomycota</taxon>
        <taxon>Pezizomycotina</taxon>
        <taxon>Sordariomycetes</taxon>
        <taxon>Sordariomycetidae</taxon>
        <taxon>Sordariales</taxon>
        <taxon>Podosporaceae</taxon>
        <taxon>Podospora</taxon>
    </lineage>
</organism>
<dbReference type="InterPro" id="IPR008972">
    <property type="entry name" value="Cupredoxin"/>
</dbReference>
<evidence type="ECO:0000256" key="4">
    <source>
        <dbReference type="ARBA" id="ARBA00023008"/>
    </source>
</evidence>
<dbReference type="Gene3D" id="2.60.40.420">
    <property type="entry name" value="Cupredoxins - blue copper proteins"/>
    <property type="match status" value="3"/>
</dbReference>
<feature type="signal peptide" evidence="5">
    <location>
        <begin position="1"/>
        <end position="24"/>
    </location>
</feature>
<dbReference type="FunFam" id="2.60.40.420:FF:000021">
    <property type="entry name" value="Extracellular dihydrogeodin oxidase/laccase"/>
    <property type="match status" value="1"/>
</dbReference>
<feature type="domain" description="Plastocyanin-like" evidence="6">
    <location>
        <begin position="224"/>
        <end position="377"/>
    </location>
</feature>
<dbReference type="InterPro" id="IPR001117">
    <property type="entry name" value="Cu-oxidase_2nd"/>
</dbReference>
<keyword evidence="4" id="KW-0186">Copper</keyword>
<evidence type="ECO:0000313" key="10">
    <source>
        <dbReference type="Proteomes" id="UP001285441"/>
    </source>
</evidence>
<dbReference type="GO" id="GO:0005507">
    <property type="term" value="F:copper ion binding"/>
    <property type="evidence" value="ECO:0007669"/>
    <property type="project" value="InterPro"/>
</dbReference>
<reference evidence="9" key="1">
    <citation type="journal article" date="2023" name="Mol. Phylogenet. Evol.">
        <title>Genome-scale phylogeny and comparative genomics of the fungal order Sordariales.</title>
        <authorList>
            <person name="Hensen N."/>
            <person name="Bonometti L."/>
            <person name="Westerberg I."/>
            <person name="Brannstrom I.O."/>
            <person name="Guillou S."/>
            <person name="Cros-Aarteil S."/>
            <person name="Calhoun S."/>
            <person name="Haridas S."/>
            <person name="Kuo A."/>
            <person name="Mondo S."/>
            <person name="Pangilinan J."/>
            <person name="Riley R."/>
            <person name="LaButti K."/>
            <person name="Andreopoulos B."/>
            <person name="Lipzen A."/>
            <person name="Chen C."/>
            <person name="Yan M."/>
            <person name="Daum C."/>
            <person name="Ng V."/>
            <person name="Clum A."/>
            <person name="Steindorff A."/>
            <person name="Ohm R.A."/>
            <person name="Martin F."/>
            <person name="Silar P."/>
            <person name="Natvig D.O."/>
            <person name="Lalanne C."/>
            <person name="Gautier V."/>
            <person name="Ament-Velasquez S.L."/>
            <person name="Kruys A."/>
            <person name="Hutchinson M.I."/>
            <person name="Powell A.J."/>
            <person name="Barry K."/>
            <person name="Miller A.N."/>
            <person name="Grigoriev I.V."/>
            <person name="Debuchy R."/>
            <person name="Gladieux P."/>
            <person name="Hiltunen Thoren M."/>
            <person name="Johannesson H."/>
        </authorList>
    </citation>
    <scope>NUCLEOTIDE SEQUENCE</scope>
    <source>
        <strain evidence="9">CBS 232.78</strain>
    </source>
</reference>
<evidence type="ECO:0000259" key="6">
    <source>
        <dbReference type="Pfam" id="PF00394"/>
    </source>
</evidence>
<dbReference type="PROSITE" id="PS00079">
    <property type="entry name" value="MULTICOPPER_OXIDASE1"/>
    <property type="match status" value="1"/>
</dbReference>